<feature type="domain" description="Dipeptidylpeptidase IV N-terminal" evidence="3">
    <location>
        <begin position="106"/>
        <end position="380"/>
    </location>
</feature>
<dbReference type="RefSeq" id="WP_090933247.1">
    <property type="nucleotide sequence ID" value="NZ_FNDJ01000008.1"/>
</dbReference>
<dbReference type="GO" id="GO:0008236">
    <property type="term" value="F:serine-type peptidase activity"/>
    <property type="evidence" value="ECO:0007669"/>
    <property type="project" value="InterPro"/>
</dbReference>
<accession>A0A1G8QKP2</accession>
<dbReference type="InterPro" id="IPR050278">
    <property type="entry name" value="Serine_Prot_S9B/DPPIV"/>
</dbReference>
<dbReference type="EMBL" id="FNDJ01000008">
    <property type="protein sequence ID" value="SDJ04670.1"/>
    <property type="molecule type" value="Genomic_DNA"/>
</dbReference>
<sequence>MPPFTLPRQQARTAHFKLGIPRDFTISPDGARVVFLRSSAGDDPVNRLWTLTVATGEERLLVDPGTPTGADLPEAERTRRERTRERASGIVTYATDAAVTKAVYAVDGTLHTVDLLTGTITSLDATGSDPRLDPSGSHVAHLSDGALHIDGRPVLTPDGPDVTWGLPEHVAAESMARHRGYWWAPDGTRLLVARVDNAGVDKWYLSEPADPGRPPRTMPYPAAGTDNADVTLWLTTPDGERTEVRWDRTAFEYVAAVSWTTRGLLVLVQSRDQRTTRVLEADPDTGATTLLREDTDDAWLELVPGTPARTAGGELVWTVDRDDTRRLMVGDDLVTPPGLQVLRVLAVDGDTVLVQCCEEPTERHLYSYSRTEGLVRVTSEPGVHTGTRGGGVTLVVSRTLEEHGVRVTVTDGWATTPITSNSAIPVLRPKVELVSLGKRELRAAIMFPAGHVPGSRRLPVLLDPYAGPKVARVLRGLDDYTVSQWFADEGFAVLVVDGRGTPGRGPAWERAIHLDKLSAALEDQADALRAAAACFPDLDLGRVAIRGWSYGGYLVAAAVLRHPDVFHAAVAGAPVTDPRLYDTHWLERYLGHPDQHPEAYDRSSIIPDAPNLRRPLMLLHGLADDNVFAAHTLRLSAALLAAGRPHTVLPLSGVSHMTAQEDVAENLLLLELDFLRRSLPQRLPWGQFHEAMPIAEAGRTVQSMDIEAYWSTTSMYMGAMEAQWLDIRDDGAGWWVWKNVYDFSSYRFFWRVPRPGVLELDITDSRTGTLDRRGYLVSRQTREPRRVRVNYTVTMDYDVIQRRTKVLKLEERRVFDGLLASDRYSVLGRRAPRPANPWAYEPGSRVRHRRRRRPAR</sequence>
<evidence type="ECO:0000259" key="2">
    <source>
        <dbReference type="Pfam" id="PF00326"/>
    </source>
</evidence>
<dbReference type="AlphaFoldDB" id="A0A1G8QKP2"/>
<dbReference type="GO" id="GO:0006508">
    <property type="term" value="P:proteolysis"/>
    <property type="evidence" value="ECO:0007669"/>
    <property type="project" value="InterPro"/>
</dbReference>
<dbReference type="PANTHER" id="PTHR11731">
    <property type="entry name" value="PROTEASE FAMILY S9B,C DIPEPTIDYL-PEPTIDASE IV-RELATED"/>
    <property type="match status" value="1"/>
</dbReference>
<dbReference type="InterPro" id="IPR002469">
    <property type="entry name" value="Peptidase_S9B_N"/>
</dbReference>
<protein>
    <submittedName>
        <fullName evidence="4">Dipeptidyl-peptidase-4</fullName>
    </submittedName>
</protein>
<dbReference type="InterPro" id="IPR029058">
    <property type="entry name" value="AB_hydrolase_fold"/>
</dbReference>
<dbReference type="Pfam" id="PF00326">
    <property type="entry name" value="Peptidase_S9"/>
    <property type="match status" value="1"/>
</dbReference>
<feature type="compositionally biased region" description="Basic residues" evidence="1">
    <location>
        <begin position="845"/>
        <end position="856"/>
    </location>
</feature>
<evidence type="ECO:0000256" key="1">
    <source>
        <dbReference type="SAM" id="MobiDB-lite"/>
    </source>
</evidence>
<feature type="region of interest" description="Disordered" evidence="1">
    <location>
        <begin position="63"/>
        <end position="85"/>
    </location>
</feature>
<feature type="domain" description="Peptidase S9 prolyl oligopeptidase catalytic" evidence="2">
    <location>
        <begin position="482"/>
        <end position="679"/>
    </location>
</feature>
<keyword evidence="5" id="KW-1185">Reference proteome</keyword>
<dbReference type="GO" id="GO:0008239">
    <property type="term" value="F:dipeptidyl-peptidase activity"/>
    <property type="evidence" value="ECO:0007669"/>
    <property type="project" value="TreeGrafter"/>
</dbReference>
<dbReference type="Pfam" id="PF00930">
    <property type="entry name" value="DPPIV_N"/>
    <property type="match status" value="1"/>
</dbReference>
<reference evidence="4 5" key="1">
    <citation type="submission" date="2016-10" db="EMBL/GenBank/DDBJ databases">
        <authorList>
            <person name="de Groot N.N."/>
        </authorList>
    </citation>
    <scope>NUCLEOTIDE SEQUENCE [LARGE SCALE GENOMIC DNA]</scope>
    <source>
        <strain evidence="4 5">CGMCC 4.6533</strain>
    </source>
</reference>
<proteinExistence type="predicted"/>
<dbReference type="Gene3D" id="2.140.10.30">
    <property type="entry name" value="Dipeptidylpeptidase IV, N-terminal domain"/>
    <property type="match status" value="1"/>
</dbReference>
<dbReference type="Proteomes" id="UP000199202">
    <property type="component" value="Unassembled WGS sequence"/>
</dbReference>
<dbReference type="SUPFAM" id="SSF82171">
    <property type="entry name" value="DPP6 N-terminal domain-like"/>
    <property type="match status" value="1"/>
</dbReference>
<name>A0A1G8QKP2_9ACTN</name>
<gene>
    <name evidence="4" type="ORF">SAMN05421869_108262</name>
</gene>
<dbReference type="Gene3D" id="3.40.50.1820">
    <property type="entry name" value="alpha/beta hydrolase"/>
    <property type="match status" value="1"/>
</dbReference>
<evidence type="ECO:0000313" key="4">
    <source>
        <dbReference type="EMBL" id="SDJ04670.1"/>
    </source>
</evidence>
<dbReference type="PANTHER" id="PTHR11731:SF193">
    <property type="entry name" value="DIPEPTIDYL PEPTIDASE 9"/>
    <property type="match status" value="1"/>
</dbReference>
<dbReference type="STRING" id="633440.SAMN05421869_108262"/>
<dbReference type="SUPFAM" id="SSF53474">
    <property type="entry name" value="alpha/beta-Hydrolases"/>
    <property type="match status" value="1"/>
</dbReference>
<feature type="region of interest" description="Disordered" evidence="1">
    <location>
        <begin position="836"/>
        <end position="856"/>
    </location>
</feature>
<dbReference type="OrthoDB" id="9812921at2"/>
<dbReference type="InterPro" id="IPR001375">
    <property type="entry name" value="Peptidase_S9_cat"/>
</dbReference>
<feature type="compositionally biased region" description="Basic and acidic residues" evidence="1">
    <location>
        <begin position="74"/>
        <end position="85"/>
    </location>
</feature>
<evidence type="ECO:0000313" key="5">
    <source>
        <dbReference type="Proteomes" id="UP000199202"/>
    </source>
</evidence>
<evidence type="ECO:0000259" key="3">
    <source>
        <dbReference type="Pfam" id="PF00930"/>
    </source>
</evidence>
<organism evidence="4 5">
    <name type="scientific">Nonomuraea jiangxiensis</name>
    <dbReference type="NCBI Taxonomy" id="633440"/>
    <lineage>
        <taxon>Bacteria</taxon>
        <taxon>Bacillati</taxon>
        <taxon>Actinomycetota</taxon>
        <taxon>Actinomycetes</taxon>
        <taxon>Streptosporangiales</taxon>
        <taxon>Streptosporangiaceae</taxon>
        <taxon>Nonomuraea</taxon>
    </lineage>
</organism>